<dbReference type="Pfam" id="PF00873">
    <property type="entry name" value="ACR_tran"/>
    <property type="match status" value="1"/>
</dbReference>
<accession>A0A0F8VX36</accession>
<name>A0A0F8VX36_9ZZZZ</name>
<gene>
    <name evidence="1" type="ORF">LCGC14_3140100</name>
</gene>
<dbReference type="AlphaFoldDB" id="A0A0F8VX36"/>
<evidence type="ECO:0008006" key="2">
    <source>
        <dbReference type="Google" id="ProtNLM"/>
    </source>
</evidence>
<proteinExistence type="predicted"/>
<dbReference type="EMBL" id="LAZR01068813">
    <property type="protein sequence ID" value="KKK48938.1"/>
    <property type="molecule type" value="Genomic_DNA"/>
</dbReference>
<feature type="non-terminal residue" evidence="1">
    <location>
        <position position="337"/>
    </location>
</feature>
<dbReference type="PANTHER" id="PTHR32063:SF19">
    <property type="entry name" value="CATION EFFLUX SYSTEM PROTEIN CUSA"/>
    <property type="match status" value="1"/>
</dbReference>
<dbReference type="PANTHER" id="PTHR32063">
    <property type="match status" value="1"/>
</dbReference>
<dbReference type="SUPFAM" id="SSF82714">
    <property type="entry name" value="Multidrug efflux transporter AcrB TolC docking domain, DN and DC subdomains"/>
    <property type="match status" value="1"/>
</dbReference>
<dbReference type="GO" id="GO:0042910">
    <property type="term" value="F:xenobiotic transmembrane transporter activity"/>
    <property type="evidence" value="ECO:0007669"/>
    <property type="project" value="TreeGrafter"/>
</dbReference>
<sequence length="337" mass="37585">AFPPLGKEFMPPLDEGSYLWMPTTMVHASIGEAMDILAKQNMAFRGIPEIDSVVGKIGRADTPLDPAPVSMIETVVNYKPEYRTDKAGRRIKYRFDKSKGSFVLDAAGELIPDRGGRPFRQWRDHIKSPDDIWDEIVAAGQVPGSTSAPKLQPIMARIVMLQSGMRAPMGMKIKGPSLEVIERVGLQIEKLLKQVPGIQADAVVADRIVGKPYLEIVPNRKALARYGVKMREFQDVVEIAIGGKAITTTVEGRERFPVRVRYPRELRDHVEVMERILITGKGGAQIPLIEVAEIRYERGPQVIKSEDTFLIGYVLFDKLPGHAEVDVVEECKRYLAA</sequence>
<dbReference type="InterPro" id="IPR027463">
    <property type="entry name" value="AcrB_DN_DC_subdom"/>
</dbReference>
<dbReference type="Gene3D" id="3.30.2090.10">
    <property type="entry name" value="Multidrug efflux transporter AcrB TolC docking domain, DN and DC subdomains"/>
    <property type="match status" value="1"/>
</dbReference>
<feature type="non-terminal residue" evidence="1">
    <location>
        <position position="1"/>
    </location>
</feature>
<comment type="caution">
    <text evidence="1">The sequence shown here is derived from an EMBL/GenBank/DDBJ whole genome shotgun (WGS) entry which is preliminary data.</text>
</comment>
<evidence type="ECO:0000313" key="1">
    <source>
        <dbReference type="EMBL" id="KKK48938.1"/>
    </source>
</evidence>
<dbReference type="Gene3D" id="3.30.70.1430">
    <property type="entry name" value="Multidrug efflux transporter AcrB pore domain"/>
    <property type="match status" value="1"/>
</dbReference>
<reference evidence="1" key="1">
    <citation type="journal article" date="2015" name="Nature">
        <title>Complex archaea that bridge the gap between prokaryotes and eukaryotes.</title>
        <authorList>
            <person name="Spang A."/>
            <person name="Saw J.H."/>
            <person name="Jorgensen S.L."/>
            <person name="Zaremba-Niedzwiedzka K."/>
            <person name="Martijn J."/>
            <person name="Lind A.E."/>
            <person name="van Eijk R."/>
            <person name="Schleper C."/>
            <person name="Guy L."/>
            <person name="Ettema T.J."/>
        </authorList>
    </citation>
    <scope>NUCLEOTIDE SEQUENCE</scope>
</reference>
<dbReference type="InterPro" id="IPR001036">
    <property type="entry name" value="Acrflvin-R"/>
</dbReference>
<organism evidence="1">
    <name type="scientific">marine sediment metagenome</name>
    <dbReference type="NCBI Taxonomy" id="412755"/>
    <lineage>
        <taxon>unclassified sequences</taxon>
        <taxon>metagenomes</taxon>
        <taxon>ecological metagenomes</taxon>
    </lineage>
</organism>
<protein>
    <recommendedName>
        <fullName evidence="2">Efflux RND transporter permease subunit</fullName>
    </recommendedName>
</protein>
<dbReference type="GO" id="GO:0005886">
    <property type="term" value="C:plasma membrane"/>
    <property type="evidence" value="ECO:0007669"/>
    <property type="project" value="TreeGrafter"/>
</dbReference>
<dbReference type="Gene3D" id="3.30.70.1440">
    <property type="entry name" value="Multidrug efflux transporter AcrB pore domain"/>
    <property type="match status" value="1"/>
</dbReference>